<protein>
    <submittedName>
        <fullName evidence="1">Uncharacterized protein</fullName>
    </submittedName>
</protein>
<name>A0A7R9AE08_9CRUS</name>
<sequence length="68" mass="7654">MQKRGSDLYSRIEWQKSKAVVVMCKSLDTFGEVKLDEANGERDLGVSIDDDLKFSSHAQGRWTNATGF</sequence>
<keyword evidence="2" id="KW-1185">Reference proteome</keyword>
<gene>
    <name evidence="1" type="ORF">DSTB1V02_LOCUS12067</name>
</gene>
<organism evidence="1">
    <name type="scientific">Darwinula stevensoni</name>
    <dbReference type="NCBI Taxonomy" id="69355"/>
    <lineage>
        <taxon>Eukaryota</taxon>
        <taxon>Metazoa</taxon>
        <taxon>Ecdysozoa</taxon>
        <taxon>Arthropoda</taxon>
        <taxon>Crustacea</taxon>
        <taxon>Oligostraca</taxon>
        <taxon>Ostracoda</taxon>
        <taxon>Podocopa</taxon>
        <taxon>Podocopida</taxon>
        <taxon>Darwinulocopina</taxon>
        <taxon>Darwinuloidea</taxon>
        <taxon>Darwinulidae</taxon>
        <taxon>Darwinula</taxon>
    </lineage>
</organism>
<dbReference type="AlphaFoldDB" id="A0A7R9AE08"/>
<proteinExistence type="predicted"/>
<evidence type="ECO:0000313" key="2">
    <source>
        <dbReference type="Proteomes" id="UP000677054"/>
    </source>
</evidence>
<evidence type="ECO:0000313" key="1">
    <source>
        <dbReference type="EMBL" id="CAD7252309.1"/>
    </source>
</evidence>
<accession>A0A7R9AE08</accession>
<dbReference type="EMBL" id="CAJPEV010004302">
    <property type="protein sequence ID" value="CAG0901543.1"/>
    <property type="molecule type" value="Genomic_DNA"/>
</dbReference>
<dbReference type="Proteomes" id="UP000677054">
    <property type="component" value="Unassembled WGS sequence"/>
</dbReference>
<reference evidence="1" key="1">
    <citation type="submission" date="2020-11" db="EMBL/GenBank/DDBJ databases">
        <authorList>
            <person name="Tran Van P."/>
        </authorList>
    </citation>
    <scope>NUCLEOTIDE SEQUENCE</scope>
</reference>
<dbReference type="EMBL" id="LR903819">
    <property type="protein sequence ID" value="CAD7252309.1"/>
    <property type="molecule type" value="Genomic_DNA"/>
</dbReference>